<feature type="transmembrane region" description="Helical" evidence="5">
    <location>
        <begin position="471"/>
        <end position="495"/>
    </location>
</feature>
<feature type="chain" id="PRO_5042912453" evidence="6">
    <location>
        <begin position="23"/>
        <end position="563"/>
    </location>
</feature>
<feature type="transmembrane region" description="Helical" evidence="5">
    <location>
        <begin position="229"/>
        <end position="250"/>
    </location>
</feature>
<keyword evidence="4 5" id="KW-0472">Membrane</keyword>
<organism evidence="7 8">
    <name type="scientific">Parathielavia appendiculata</name>
    <dbReference type="NCBI Taxonomy" id="2587402"/>
    <lineage>
        <taxon>Eukaryota</taxon>
        <taxon>Fungi</taxon>
        <taxon>Dikarya</taxon>
        <taxon>Ascomycota</taxon>
        <taxon>Pezizomycotina</taxon>
        <taxon>Sordariomycetes</taxon>
        <taxon>Sordariomycetidae</taxon>
        <taxon>Sordariales</taxon>
        <taxon>Chaetomiaceae</taxon>
        <taxon>Parathielavia</taxon>
    </lineage>
</organism>
<dbReference type="PANTHER" id="PTHR11040">
    <property type="entry name" value="ZINC/IRON TRANSPORTER"/>
    <property type="match status" value="1"/>
</dbReference>
<evidence type="ECO:0000313" key="8">
    <source>
        <dbReference type="Proteomes" id="UP001302602"/>
    </source>
</evidence>
<dbReference type="PANTHER" id="PTHR11040:SF44">
    <property type="entry name" value="PROTEIN ZNTC-RELATED"/>
    <property type="match status" value="1"/>
</dbReference>
<keyword evidence="2 5" id="KW-0812">Transmembrane</keyword>
<keyword evidence="3 5" id="KW-1133">Transmembrane helix</keyword>
<evidence type="ECO:0000256" key="4">
    <source>
        <dbReference type="ARBA" id="ARBA00023136"/>
    </source>
</evidence>
<name>A0AAN6Z1C7_9PEZI</name>
<reference evidence="7" key="2">
    <citation type="submission" date="2023-05" db="EMBL/GenBank/DDBJ databases">
        <authorList>
            <consortium name="Lawrence Berkeley National Laboratory"/>
            <person name="Steindorff A."/>
            <person name="Hensen N."/>
            <person name="Bonometti L."/>
            <person name="Westerberg I."/>
            <person name="Brannstrom I.O."/>
            <person name="Guillou S."/>
            <person name="Cros-Aarteil S."/>
            <person name="Calhoun S."/>
            <person name="Haridas S."/>
            <person name="Kuo A."/>
            <person name="Mondo S."/>
            <person name="Pangilinan J."/>
            <person name="Riley R."/>
            <person name="Labutti K."/>
            <person name="Andreopoulos B."/>
            <person name="Lipzen A."/>
            <person name="Chen C."/>
            <person name="Yanf M."/>
            <person name="Daum C."/>
            <person name="Ng V."/>
            <person name="Clum A."/>
            <person name="Ohm R."/>
            <person name="Martin F."/>
            <person name="Silar P."/>
            <person name="Natvig D."/>
            <person name="Lalanne C."/>
            <person name="Gautier V."/>
            <person name="Ament-Velasquez S.L."/>
            <person name="Kruys A."/>
            <person name="Hutchinson M.I."/>
            <person name="Powell A.J."/>
            <person name="Barry K."/>
            <person name="Miller A.N."/>
            <person name="Grigoriev I.V."/>
            <person name="Debuchy R."/>
            <person name="Gladieux P."/>
            <person name="Thoren M.H."/>
            <person name="Johannesson H."/>
        </authorList>
    </citation>
    <scope>NUCLEOTIDE SEQUENCE</scope>
    <source>
        <strain evidence="7">CBS 731.68</strain>
    </source>
</reference>
<evidence type="ECO:0000256" key="3">
    <source>
        <dbReference type="ARBA" id="ARBA00022989"/>
    </source>
</evidence>
<evidence type="ECO:0000256" key="2">
    <source>
        <dbReference type="ARBA" id="ARBA00022692"/>
    </source>
</evidence>
<dbReference type="AlphaFoldDB" id="A0AAN6Z1C7"/>
<dbReference type="RefSeq" id="XP_062645054.1">
    <property type="nucleotide sequence ID" value="XM_062789303.1"/>
</dbReference>
<comment type="subcellular location">
    <subcellularLocation>
        <location evidence="1">Membrane</location>
        <topology evidence="1">Multi-pass membrane protein</topology>
    </subcellularLocation>
</comment>
<feature type="transmembrane region" description="Helical" evidence="5">
    <location>
        <begin position="302"/>
        <end position="324"/>
    </location>
</feature>
<keyword evidence="6" id="KW-0732">Signal</keyword>
<evidence type="ECO:0000256" key="5">
    <source>
        <dbReference type="SAM" id="Phobius"/>
    </source>
</evidence>
<feature type="transmembrane region" description="Helical" evidence="5">
    <location>
        <begin position="501"/>
        <end position="525"/>
    </location>
</feature>
<protein>
    <submittedName>
        <fullName evidence="7">Zip-domain-containing protein</fullName>
    </submittedName>
</protein>
<dbReference type="InterPro" id="IPR003689">
    <property type="entry name" value="ZIP"/>
</dbReference>
<evidence type="ECO:0000256" key="6">
    <source>
        <dbReference type="SAM" id="SignalP"/>
    </source>
</evidence>
<gene>
    <name evidence="7" type="ORF">N657DRAFT_578174</name>
</gene>
<dbReference type="GO" id="GO:0005385">
    <property type="term" value="F:zinc ion transmembrane transporter activity"/>
    <property type="evidence" value="ECO:0007669"/>
    <property type="project" value="TreeGrafter"/>
</dbReference>
<sequence length="563" mass="59258">MRFQSTLGHYALSFAVLTGTAGATAGVTSPPERIRRQASITAVSACHMHQTVQYCMVGTAEYRILATATTNLPSSYTDCHAHATETWCMNPNGGEVEVTTASPTPTAATSSTSITAVTDCHMHGTEVFCLADATEYRVDTTVTATQDLPPAYTDCHSHGSDTYCLSPSGDDIQVSLASEEDDGHAEEPAEENCHFHAGVEHCVGAGESESGGTRSCERTDREYNVPLRVGLLFAILITSSIGVFAPIVLAKYLDTRANTLLLVVKQFGTGVIMSTSLVHLFTHAELMFGNECLGGLQYEATTAAIVMAGLFLSFLVEYLGYRAVKWQARRKAGSMMPTPEGLKSIEMVSIYVMEAGVVFHSIIIGVTLVVAGDSFLLTLFVVIVFHQMFEGLALGSRIAALGTGQANPVLSVLGHSHGPSHGHSHGYTKAPAGSEEETIATTKHDGGGHTAQHGENGTALFRVSMAKKISLAVAFALVTPLGMAIGIGVLGVFNGNDPETIVAIGTLDAFSAGILLWVGVVEMWAADWVFGGGMTEASSLITCLGLGGLVSGMVIMSVLGKWA</sequence>
<comment type="caution">
    <text evidence="7">The sequence shown here is derived from an EMBL/GenBank/DDBJ whole genome shotgun (WGS) entry which is preliminary data.</text>
</comment>
<dbReference type="Pfam" id="PF02535">
    <property type="entry name" value="Zip"/>
    <property type="match status" value="2"/>
</dbReference>
<proteinExistence type="predicted"/>
<dbReference type="GeneID" id="87826073"/>
<dbReference type="EMBL" id="MU853234">
    <property type="protein sequence ID" value="KAK4121283.1"/>
    <property type="molecule type" value="Genomic_DNA"/>
</dbReference>
<dbReference type="Proteomes" id="UP001302602">
    <property type="component" value="Unassembled WGS sequence"/>
</dbReference>
<feature type="transmembrane region" description="Helical" evidence="5">
    <location>
        <begin position="537"/>
        <end position="559"/>
    </location>
</feature>
<keyword evidence="8" id="KW-1185">Reference proteome</keyword>
<feature type="transmembrane region" description="Helical" evidence="5">
    <location>
        <begin position="262"/>
        <end position="282"/>
    </location>
</feature>
<feature type="signal peptide" evidence="6">
    <location>
        <begin position="1"/>
        <end position="22"/>
    </location>
</feature>
<dbReference type="GO" id="GO:0005886">
    <property type="term" value="C:plasma membrane"/>
    <property type="evidence" value="ECO:0007669"/>
    <property type="project" value="TreeGrafter"/>
</dbReference>
<accession>A0AAN6Z1C7</accession>
<evidence type="ECO:0000256" key="1">
    <source>
        <dbReference type="ARBA" id="ARBA00004141"/>
    </source>
</evidence>
<evidence type="ECO:0000313" key="7">
    <source>
        <dbReference type="EMBL" id="KAK4121283.1"/>
    </source>
</evidence>
<reference evidence="7" key="1">
    <citation type="journal article" date="2023" name="Mol. Phylogenet. Evol.">
        <title>Genome-scale phylogeny and comparative genomics of the fungal order Sordariales.</title>
        <authorList>
            <person name="Hensen N."/>
            <person name="Bonometti L."/>
            <person name="Westerberg I."/>
            <person name="Brannstrom I.O."/>
            <person name="Guillou S."/>
            <person name="Cros-Aarteil S."/>
            <person name="Calhoun S."/>
            <person name="Haridas S."/>
            <person name="Kuo A."/>
            <person name="Mondo S."/>
            <person name="Pangilinan J."/>
            <person name="Riley R."/>
            <person name="LaButti K."/>
            <person name="Andreopoulos B."/>
            <person name="Lipzen A."/>
            <person name="Chen C."/>
            <person name="Yan M."/>
            <person name="Daum C."/>
            <person name="Ng V."/>
            <person name="Clum A."/>
            <person name="Steindorff A."/>
            <person name="Ohm R.A."/>
            <person name="Martin F."/>
            <person name="Silar P."/>
            <person name="Natvig D.O."/>
            <person name="Lalanne C."/>
            <person name="Gautier V."/>
            <person name="Ament-Velasquez S.L."/>
            <person name="Kruys A."/>
            <person name="Hutchinson M.I."/>
            <person name="Powell A.J."/>
            <person name="Barry K."/>
            <person name="Miller A.N."/>
            <person name="Grigoriev I.V."/>
            <person name="Debuchy R."/>
            <person name="Gladieux P."/>
            <person name="Hiltunen Thoren M."/>
            <person name="Johannesson H."/>
        </authorList>
    </citation>
    <scope>NUCLEOTIDE SEQUENCE</scope>
    <source>
        <strain evidence="7">CBS 731.68</strain>
    </source>
</reference>